<evidence type="ECO:0000313" key="4">
    <source>
        <dbReference type="Proteomes" id="UP000196503"/>
    </source>
</evidence>
<sequence>MFNKKEYFSLRKLKTGLASVTIGSAMIFIATDISTLSNYWDGTVFALENTAGIGNVKEYAVSSVWTMDGNISDKNAIDSYSVNSDGTTNAYKQAISEITTSDGQKIKVFATIEPNDKHLEGIAYLTQGDNQASYKATSDMFAGNPDPASIPALGIITQPSPLDGQNLQEKWNFKGTTDEAFLTITFDKPVTDPILDLSGLGGLGKFYTAETVNGSYKKVGRGSFNNTVLTFLDDNLTVVPLTTTNLSVENNVVKVAKENTYNKSIVSKVWPWDDFDDQIRSPKLEPAGTGSVLLKGTFQQIKIKLAHAAIPFSAFDMATYGTGSVYFDNGTKLNRAELASDGVNGLNRKSAIDKEPAIGTQDPTNFDLFRVSFRVPIYNEEVKGSVLVDYVDTEGNV</sequence>
<reference evidence="3 4" key="1">
    <citation type="submission" date="2017-05" db="EMBL/GenBank/DDBJ databases">
        <title>The Genome Sequence of Enterococcus faecium 2D5_DIV0622.</title>
        <authorList>
            <consortium name="The Broad Institute Genomics Platform"/>
            <consortium name="The Broad Institute Genomic Center for Infectious Diseases"/>
            <person name="Earl A."/>
            <person name="Manson A."/>
            <person name="Schwartman J."/>
            <person name="Gilmore M."/>
            <person name="Abouelleil A."/>
            <person name="Cao P."/>
            <person name="Chapman S."/>
            <person name="Cusick C."/>
            <person name="Shea T."/>
            <person name="Young S."/>
            <person name="Neafsey D."/>
            <person name="Nusbaum C."/>
            <person name="Birren B."/>
        </authorList>
    </citation>
    <scope>NUCLEOTIDE SEQUENCE [LARGE SCALE GENOMIC DNA]</scope>
    <source>
        <strain evidence="3 4">2D5_DIV0622</strain>
    </source>
</reference>
<evidence type="ECO:0000256" key="1">
    <source>
        <dbReference type="ARBA" id="ARBA00022729"/>
    </source>
</evidence>
<proteinExistence type="predicted"/>
<dbReference type="Proteomes" id="UP000196503">
    <property type="component" value="Unassembled WGS sequence"/>
</dbReference>
<feature type="domain" description="YSIRK Gram-positive signal peptide" evidence="2">
    <location>
        <begin position="3"/>
        <end position="27"/>
    </location>
</feature>
<evidence type="ECO:0000313" key="3">
    <source>
        <dbReference type="EMBL" id="OUZ18376.1"/>
    </source>
</evidence>
<name>A0A200I004_9ENTE</name>
<dbReference type="RefSeq" id="WP_179205520.1">
    <property type="nucleotide sequence ID" value="NZ_NIBL01000001.1"/>
</dbReference>
<gene>
    <name evidence="3" type="ORF">A5869_000016</name>
</gene>
<protein>
    <recommendedName>
        <fullName evidence="2">YSIRK Gram-positive signal peptide domain-containing protein</fullName>
    </recommendedName>
</protein>
<comment type="caution">
    <text evidence="3">The sequence shown here is derived from an EMBL/GenBank/DDBJ whole genome shotgun (WGS) entry which is preliminary data.</text>
</comment>
<accession>A0A200I004</accession>
<keyword evidence="1" id="KW-0732">Signal</keyword>
<dbReference type="NCBIfam" id="TIGR01168">
    <property type="entry name" value="YSIRK_signal"/>
    <property type="match status" value="1"/>
</dbReference>
<dbReference type="InterPro" id="IPR005877">
    <property type="entry name" value="YSIRK_signal_dom"/>
</dbReference>
<dbReference type="Pfam" id="PF04650">
    <property type="entry name" value="YSIRK_signal"/>
    <property type="match status" value="1"/>
</dbReference>
<feature type="non-terminal residue" evidence="3">
    <location>
        <position position="397"/>
    </location>
</feature>
<evidence type="ECO:0000259" key="2">
    <source>
        <dbReference type="Pfam" id="PF04650"/>
    </source>
</evidence>
<dbReference type="EMBL" id="NIBL01000001">
    <property type="protein sequence ID" value="OUZ18376.1"/>
    <property type="molecule type" value="Genomic_DNA"/>
</dbReference>
<organism evidence="3 4">
    <name type="scientific">Enterococcus cecorum</name>
    <dbReference type="NCBI Taxonomy" id="44008"/>
    <lineage>
        <taxon>Bacteria</taxon>
        <taxon>Bacillati</taxon>
        <taxon>Bacillota</taxon>
        <taxon>Bacilli</taxon>
        <taxon>Lactobacillales</taxon>
        <taxon>Enterococcaceae</taxon>
        <taxon>Enterococcus</taxon>
    </lineage>
</organism>
<dbReference type="AlphaFoldDB" id="A0A200I004"/>